<dbReference type="InterPro" id="IPR023631">
    <property type="entry name" value="Amidase_dom"/>
</dbReference>
<dbReference type="Pfam" id="PF01425">
    <property type="entry name" value="Amidase"/>
    <property type="match status" value="1"/>
</dbReference>
<comment type="caution">
    <text evidence="3">The sequence shown here is derived from an EMBL/GenBank/DDBJ whole genome shotgun (WGS) entry which is preliminary data.</text>
</comment>
<name>A0AAD7KPG7_QUISA</name>
<protein>
    <submittedName>
        <fullName evidence="3">Amidase family protein</fullName>
    </submittedName>
</protein>
<accession>A0AAD7KPG7</accession>
<feature type="region of interest" description="Disordered" evidence="1">
    <location>
        <begin position="298"/>
        <end position="319"/>
    </location>
</feature>
<gene>
    <name evidence="3" type="ORF">O6P43_034456</name>
</gene>
<dbReference type="PANTHER" id="PTHR42678:SF34">
    <property type="entry name" value="OS04G0183300 PROTEIN"/>
    <property type="match status" value="1"/>
</dbReference>
<feature type="domain" description="Amidase" evidence="2">
    <location>
        <begin position="84"/>
        <end position="486"/>
    </location>
</feature>
<dbReference type="AlphaFoldDB" id="A0AAD7KPG7"/>
<dbReference type="KEGG" id="qsa:O6P43_034456"/>
<sequence>MGGHFTLEPWLSFLNASYKYIPQTGYLIHSIQTKHGNQNLYFITFAHSSSSPIIYGFSCICIRGNNHRNIPGRHENKPSYLEAVVDYYERRHAPLDSQVNSFIELDYDDALIQSDAADIDRNAGHKGTLLRGIPVLIKDNIATKDKMQTTAGSYALVGSVVPRDAFVVQKLRAAKAVIFGKGSLSEWSGFRDSKAPSGWSARGGQGKNPYKADAPVCGSSSGPAIAVAANLVTVALGSETDGSILCPASANSVVGFKPTVGLTSRAGVIPISPRQDSVGPISRTVADAVHVLDIIAGTDPRDPATKDADSHKPPHGYKQHLIPGGLTGKRLGILRVSPFFNLTRGPDDVAYNKTYEKHFKTIKNKGAVLVDNLVIPNIGTITNFTGSGEKLALLVEFKIALNTYLGELTSSPVRSLSEVINFNKNNKDELIDKIGQDILLEAESTNGFNSTVNEAISKLTMLTQGFEKVITDNKLDAVLIPGIAEPVYSLFSIGGYPAITVPSGYDPDDWPFGLVFGGLKYTEGKLIEIAYGFEQATLVRRAPDLHLSGLIKKVTDA</sequence>
<evidence type="ECO:0000256" key="1">
    <source>
        <dbReference type="SAM" id="MobiDB-lite"/>
    </source>
</evidence>
<proteinExistence type="predicted"/>
<evidence type="ECO:0000313" key="4">
    <source>
        <dbReference type="Proteomes" id="UP001163823"/>
    </source>
</evidence>
<feature type="compositionally biased region" description="Basic and acidic residues" evidence="1">
    <location>
        <begin position="299"/>
        <end position="312"/>
    </location>
</feature>
<dbReference type="SUPFAM" id="SSF75304">
    <property type="entry name" value="Amidase signature (AS) enzymes"/>
    <property type="match status" value="1"/>
</dbReference>
<dbReference type="Proteomes" id="UP001163823">
    <property type="component" value="Unassembled WGS sequence"/>
</dbReference>
<dbReference type="PANTHER" id="PTHR42678">
    <property type="entry name" value="AMIDASE"/>
    <property type="match status" value="1"/>
</dbReference>
<evidence type="ECO:0000259" key="2">
    <source>
        <dbReference type="Pfam" id="PF01425"/>
    </source>
</evidence>
<dbReference type="Gene3D" id="3.90.1300.10">
    <property type="entry name" value="Amidase signature (AS) domain"/>
    <property type="match status" value="1"/>
</dbReference>
<dbReference type="InterPro" id="IPR036928">
    <property type="entry name" value="AS_sf"/>
</dbReference>
<organism evidence="3 4">
    <name type="scientific">Quillaja saponaria</name>
    <name type="common">Soap bark tree</name>
    <dbReference type="NCBI Taxonomy" id="32244"/>
    <lineage>
        <taxon>Eukaryota</taxon>
        <taxon>Viridiplantae</taxon>
        <taxon>Streptophyta</taxon>
        <taxon>Embryophyta</taxon>
        <taxon>Tracheophyta</taxon>
        <taxon>Spermatophyta</taxon>
        <taxon>Magnoliopsida</taxon>
        <taxon>eudicotyledons</taxon>
        <taxon>Gunneridae</taxon>
        <taxon>Pentapetalae</taxon>
        <taxon>rosids</taxon>
        <taxon>fabids</taxon>
        <taxon>Fabales</taxon>
        <taxon>Quillajaceae</taxon>
        <taxon>Quillaja</taxon>
    </lineage>
</organism>
<evidence type="ECO:0000313" key="3">
    <source>
        <dbReference type="EMBL" id="KAJ7942505.1"/>
    </source>
</evidence>
<keyword evidence="4" id="KW-1185">Reference proteome</keyword>
<dbReference type="EMBL" id="JARAOO010000034">
    <property type="protein sequence ID" value="KAJ7942505.1"/>
    <property type="molecule type" value="Genomic_DNA"/>
</dbReference>
<reference evidence="3" key="1">
    <citation type="journal article" date="2023" name="Science">
        <title>Elucidation of the pathway for biosynthesis of saponin adjuvants from the soapbark tree.</title>
        <authorList>
            <person name="Reed J."/>
            <person name="Orme A."/>
            <person name="El-Demerdash A."/>
            <person name="Owen C."/>
            <person name="Martin L.B.B."/>
            <person name="Misra R.C."/>
            <person name="Kikuchi S."/>
            <person name="Rejzek M."/>
            <person name="Martin A.C."/>
            <person name="Harkess A."/>
            <person name="Leebens-Mack J."/>
            <person name="Louveau T."/>
            <person name="Stephenson M.J."/>
            <person name="Osbourn A."/>
        </authorList>
    </citation>
    <scope>NUCLEOTIDE SEQUENCE</scope>
    <source>
        <strain evidence="3">S10</strain>
    </source>
</reference>